<feature type="compositionally biased region" description="Acidic residues" evidence="1">
    <location>
        <begin position="110"/>
        <end position="121"/>
    </location>
</feature>
<organism evidence="2 3">
    <name type="scientific">Streptomyces thermocarboxydus</name>
    <dbReference type="NCBI Taxonomy" id="59299"/>
    <lineage>
        <taxon>Bacteria</taxon>
        <taxon>Bacillati</taxon>
        <taxon>Actinomycetota</taxon>
        <taxon>Actinomycetes</taxon>
        <taxon>Kitasatosporales</taxon>
        <taxon>Streptomycetaceae</taxon>
        <taxon>Streptomyces</taxon>
    </lineage>
</organism>
<evidence type="ECO:0000313" key="2">
    <source>
        <dbReference type="EMBL" id="MDT6970448.1"/>
    </source>
</evidence>
<sequence length="121" mass="13073">MAAKAERKGHAATGTPGKRGPAAPRTSQTRRKQGDSGATSVAQVRLRPDELEDLHRVMRTLQLGSLSEALREGLRLLSREAAEVAASQEIRDFYEGAQAPVPEGVRPATEDELAAADEIEW</sequence>
<dbReference type="EMBL" id="JASKMB010000008">
    <property type="protein sequence ID" value="MDT6970448.1"/>
    <property type="molecule type" value="Genomic_DNA"/>
</dbReference>
<dbReference type="RefSeq" id="WP_028959529.1">
    <property type="nucleotide sequence ID" value="NZ_BAAAGV010000002.1"/>
</dbReference>
<evidence type="ECO:0000313" key="3">
    <source>
        <dbReference type="Proteomes" id="UP001257895"/>
    </source>
</evidence>
<keyword evidence="3" id="KW-1185">Reference proteome</keyword>
<feature type="region of interest" description="Disordered" evidence="1">
    <location>
        <begin position="101"/>
        <end position="121"/>
    </location>
</feature>
<comment type="caution">
    <text evidence="2">The sequence shown here is derived from an EMBL/GenBank/DDBJ whole genome shotgun (WGS) entry which is preliminary data.</text>
</comment>
<protein>
    <recommendedName>
        <fullName evidence="4">Ribbon-helix-helix protein CopG domain-containing protein</fullName>
    </recommendedName>
</protein>
<accession>A0ABU3J8T3</accession>
<dbReference type="Proteomes" id="UP001257895">
    <property type="component" value="Unassembled WGS sequence"/>
</dbReference>
<reference evidence="2 3" key="1">
    <citation type="submission" date="2023-05" db="EMBL/GenBank/DDBJ databases">
        <title>Streptomyces fuscus sp. nov., a brown-black pigment producing actinomyces isolated from dry sand of Sea duck farm.</title>
        <authorList>
            <person name="Xie J."/>
            <person name="Shen N."/>
        </authorList>
    </citation>
    <scope>NUCLEOTIDE SEQUENCE [LARGE SCALE GENOMIC DNA]</scope>
    <source>
        <strain evidence="2 3">CGMCC 4.1883</strain>
    </source>
</reference>
<evidence type="ECO:0000256" key="1">
    <source>
        <dbReference type="SAM" id="MobiDB-lite"/>
    </source>
</evidence>
<name>A0ABU3J8T3_9ACTN</name>
<evidence type="ECO:0008006" key="4">
    <source>
        <dbReference type="Google" id="ProtNLM"/>
    </source>
</evidence>
<proteinExistence type="predicted"/>
<feature type="region of interest" description="Disordered" evidence="1">
    <location>
        <begin position="1"/>
        <end position="44"/>
    </location>
</feature>
<gene>
    <name evidence="2" type="ORF">QNO05_11420</name>
</gene>